<dbReference type="Gene3D" id="1.20.1200.10">
    <property type="entry name" value="Cobalamin adenosyltransferase-like"/>
    <property type="match status" value="1"/>
</dbReference>
<evidence type="ECO:0000256" key="7">
    <source>
        <dbReference type="SAM" id="Coils"/>
    </source>
</evidence>
<evidence type="ECO:0000256" key="3">
    <source>
        <dbReference type="ARBA" id="ARBA00022679"/>
    </source>
</evidence>
<keyword evidence="5 6" id="KW-0067">ATP-binding</keyword>
<dbReference type="AlphaFoldDB" id="A0A9J6ZN87"/>
<evidence type="ECO:0000313" key="9">
    <source>
        <dbReference type="EMBL" id="URW79161.1"/>
    </source>
</evidence>
<dbReference type="GO" id="GO:0008817">
    <property type="term" value="F:corrinoid adenosyltransferase activity"/>
    <property type="evidence" value="ECO:0007669"/>
    <property type="project" value="UniProtKB-UniRule"/>
</dbReference>
<dbReference type="PANTHER" id="PTHR12213:SF0">
    <property type="entry name" value="CORRINOID ADENOSYLTRANSFERASE MMAB"/>
    <property type="match status" value="1"/>
</dbReference>
<reference evidence="9" key="1">
    <citation type="submission" date="2022-05" db="EMBL/GenBank/DDBJ databases">
        <authorList>
            <person name="Sun X."/>
        </authorList>
    </citation>
    <scope>NUCLEOTIDE SEQUENCE</scope>
    <source>
        <strain evidence="9">Ai-910</strain>
    </source>
</reference>
<evidence type="ECO:0000256" key="2">
    <source>
        <dbReference type="ARBA" id="ARBA00011233"/>
    </source>
</evidence>
<proteinExistence type="inferred from homology"/>
<dbReference type="SUPFAM" id="SSF89028">
    <property type="entry name" value="Cobalamin adenosyltransferase-like"/>
    <property type="match status" value="1"/>
</dbReference>
<comment type="pathway">
    <text evidence="6">Cofactor biosynthesis; adenosylcobalamin biosynthesis; adenosylcobalamin from cob(II)yrinate a,c-diamide: step 2/7.</text>
</comment>
<keyword evidence="10" id="KW-1185">Reference proteome</keyword>
<reference evidence="9" key="2">
    <citation type="submission" date="2022-06" db="EMBL/GenBank/DDBJ databases">
        <title>Xiashengella guii gen. nov. sp. nov., a bacterium isolated form anaerobic digestion tank.</title>
        <authorList>
            <person name="Huang H."/>
        </authorList>
    </citation>
    <scope>NUCLEOTIDE SEQUENCE</scope>
    <source>
        <strain evidence="9">Ai-910</strain>
    </source>
</reference>
<dbReference type="InterPro" id="IPR016030">
    <property type="entry name" value="CblAdoTrfase-like"/>
</dbReference>
<keyword evidence="7" id="KW-0175">Coiled coil</keyword>
<evidence type="ECO:0000256" key="4">
    <source>
        <dbReference type="ARBA" id="ARBA00022741"/>
    </source>
</evidence>
<dbReference type="GO" id="GO:0005524">
    <property type="term" value="F:ATP binding"/>
    <property type="evidence" value="ECO:0007669"/>
    <property type="project" value="UniProtKB-UniRule"/>
</dbReference>
<dbReference type="Pfam" id="PF01923">
    <property type="entry name" value="Cob_adeno_trans"/>
    <property type="match status" value="1"/>
</dbReference>
<dbReference type="NCBIfam" id="TIGR00636">
    <property type="entry name" value="PduO_Nterm"/>
    <property type="match status" value="1"/>
</dbReference>
<evidence type="ECO:0000313" key="10">
    <source>
        <dbReference type="Proteomes" id="UP001056426"/>
    </source>
</evidence>
<comment type="subunit">
    <text evidence="2">Homotrimer.</text>
</comment>
<dbReference type="PANTHER" id="PTHR12213">
    <property type="entry name" value="CORRINOID ADENOSYLTRANSFERASE"/>
    <property type="match status" value="1"/>
</dbReference>
<keyword evidence="3 6" id="KW-0808">Transferase</keyword>
<dbReference type="RefSeq" id="WP_250722822.1">
    <property type="nucleotide sequence ID" value="NZ_CP098400.1"/>
</dbReference>
<evidence type="ECO:0000259" key="8">
    <source>
        <dbReference type="Pfam" id="PF01923"/>
    </source>
</evidence>
<feature type="domain" description="Cobalamin adenosyltransferase-like" evidence="8">
    <location>
        <begin position="6"/>
        <end position="170"/>
    </location>
</feature>
<evidence type="ECO:0000256" key="6">
    <source>
        <dbReference type="RuleBase" id="RU366026"/>
    </source>
</evidence>
<comment type="similarity">
    <text evidence="1 6">Belongs to the Cob(I)alamin adenosyltransferase family.</text>
</comment>
<dbReference type="KEGG" id="alkq:M9189_09880"/>
<evidence type="ECO:0000256" key="1">
    <source>
        <dbReference type="ARBA" id="ARBA00007487"/>
    </source>
</evidence>
<keyword evidence="6" id="KW-0169">Cobalamin biosynthesis</keyword>
<comment type="catalytic activity">
    <reaction evidence="6">
        <text>2 cob(II)alamin + reduced [electron-transfer flavoprotein] + 2 ATP = 2 adenosylcob(III)alamin + 2 triphosphate + oxidized [electron-transfer flavoprotein] + 3 H(+)</text>
        <dbReference type="Rhea" id="RHEA:28671"/>
        <dbReference type="Rhea" id="RHEA-COMP:10685"/>
        <dbReference type="Rhea" id="RHEA-COMP:10686"/>
        <dbReference type="ChEBI" id="CHEBI:15378"/>
        <dbReference type="ChEBI" id="CHEBI:16304"/>
        <dbReference type="ChEBI" id="CHEBI:18036"/>
        <dbReference type="ChEBI" id="CHEBI:18408"/>
        <dbReference type="ChEBI" id="CHEBI:30616"/>
        <dbReference type="ChEBI" id="CHEBI:57692"/>
        <dbReference type="ChEBI" id="CHEBI:58307"/>
        <dbReference type="EC" id="2.5.1.17"/>
    </reaction>
</comment>
<keyword evidence="4 6" id="KW-0547">Nucleotide-binding</keyword>
<dbReference type="Proteomes" id="UP001056426">
    <property type="component" value="Chromosome"/>
</dbReference>
<protein>
    <recommendedName>
        <fullName evidence="6">Corrinoid adenosyltransferase</fullName>
        <ecNumber evidence="6">2.5.1.17</ecNumber>
    </recommendedName>
    <alternativeName>
        <fullName evidence="6">Cob(II)alamin adenosyltransferase</fullName>
    </alternativeName>
    <alternativeName>
        <fullName evidence="6">Cob(II)yrinic acid a,c-diamide adenosyltransferase</fullName>
    </alternativeName>
    <alternativeName>
        <fullName evidence="6">Cobinamide/cobalamin adenosyltransferase</fullName>
    </alternativeName>
</protein>
<feature type="coiled-coil region" evidence="7">
    <location>
        <begin position="80"/>
        <end position="107"/>
    </location>
</feature>
<dbReference type="EC" id="2.5.1.17" evidence="6"/>
<organism evidence="9 10">
    <name type="scientific">Xiashengella succiniciproducens</name>
    <dbReference type="NCBI Taxonomy" id="2949635"/>
    <lineage>
        <taxon>Bacteria</taxon>
        <taxon>Pseudomonadati</taxon>
        <taxon>Bacteroidota</taxon>
        <taxon>Bacteroidia</taxon>
        <taxon>Marinilabiliales</taxon>
        <taxon>Marinilabiliaceae</taxon>
        <taxon>Xiashengella</taxon>
    </lineage>
</organism>
<evidence type="ECO:0000256" key="5">
    <source>
        <dbReference type="ARBA" id="ARBA00022840"/>
    </source>
</evidence>
<dbReference type="InterPro" id="IPR029499">
    <property type="entry name" value="PduO-typ"/>
</dbReference>
<dbReference type="InterPro" id="IPR036451">
    <property type="entry name" value="CblAdoTrfase-like_sf"/>
</dbReference>
<name>A0A9J6ZN87_9BACT</name>
<sequence length="188" mass="21697">MKKSLVYTKTGDKGTTGLIGGTRVPKDHYRLEAYGTVDELNAHIGMIRSYPIDEVSKLTLIRIQDILFTVGSYLATDDQVSDLRNRLKTEESEIELLERQMDEMEAALPPLRHFVLPGGHPAVAQCHITRTVCRRAERRIVAMSAHTEVNEWVVRYINRLSDYFFVLSRHLANYFNIEEIRWVPDLHD</sequence>
<dbReference type="EMBL" id="CP098400">
    <property type="protein sequence ID" value="URW79161.1"/>
    <property type="molecule type" value="Genomic_DNA"/>
</dbReference>
<dbReference type="GO" id="GO:0009236">
    <property type="term" value="P:cobalamin biosynthetic process"/>
    <property type="evidence" value="ECO:0007669"/>
    <property type="project" value="UniProtKB-UniRule"/>
</dbReference>
<gene>
    <name evidence="9" type="ORF">M9189_09880</name>
</gene>
<dbReference type="FunFam" id="1.20.1200.10:FF:000001">
    <property type="entry name" value="Cob(I)yrinic acid a,c-diamide adenosyltransferase"/>
    <property type="match status" value="1"/>
</dbReference>
<accession>A0A9J6ZN87</accession>
<comment type="catalytic activity">
    <reaction evidence="6">
        <text>2 cob(II)yrinate a,c diamide + reduced [electron-transfer flavoprotein] + 2 ATP = 2 adenosylcob(III)yrinate a,c-diamide + 2 triphosphate + oxidized [electron-transfer flavoprotein] + 3 H(+)</text>
        <dbReference type="Rhea" id="RHEA:11528"/>
        <dbReference type="Rhea" id="RHEA-COMP:10685"/>
        <dbReference type="Rhea" id="RHEA-COMP:10686"/>
        <dbReference type="ChEBI" id="CHEBI:15378"/>
        <dbReference type="ChEBI" id="CHEBI:18036"/>
        <dbReference type="ChEBI" id="CHEBI:30616"/>
        <dbReference type="ChEBI" id="CHEBI:57692"/>
        <dbReference type="ChEBI" id="CHEBI:58307"/>
        <dbReference type="ChEBI" id="CHEBI:58503"/>
        <dbReference type="ChEBI" id="CHEBI:58537"/>
        <dbReference type="EC" id="2.5.1.17"/>
    </reaction>
</comment>